<feature type="region of interest" description="Disordered" evidence="2">
    <location>
        <begin position="101"/>
        <end position="126"/>
    </location>
</feature>
<dbReference type="STRING" id="1447875.A0A2B7X9H5"/>
<dbReference type="InterPro" id="IPR018020">
    <property type="entry name" value="OHCU_decarboxylase"/>
</dbReference>
<evidence type="ECO:0000313" key="4">
    <source>
        <dbReference type="EMBL" id="PGH05357.1"/>
    </source>
</evidence>
<comment type="caution">
    <text evidence="4">The sequence shown here is derived from an EMBL/GenBank/DDBJ whole genome shotgun (WGS) entry which is preliminary data.</text>
</comment>
<sequence>MTSSLPTISSLPTLPAPKQTQILDTLFESSPHLHTLALPLLANQTFSSYQSLISTIGARVTALSAENSSQDIEILHGILGAHPRLGEKKQASLSELSRREQAGLNKRAGGGTNEGGDEDENVRKKAEEEATELRRLNRVYEEKFPGLRYVVFVNGRGRDVIMQDMRRRIERGDKQREIEETIQTEQFRESSVIY</sequence>
<evidence type="ECO:0000259" key="3">
    <source>
        <dbReference type="Pfam" id="PF09349"/>
    </source>
</evidence>
<organism evidence="4 5">
    <name type="scientific">Helicocarpus griseus UAMH5409</name>
    <dbReference type="NCBI Taxonomy" id="1447875"/>
    <lineage>
        <taxon>Eukaryota</taxon>
        <taxon>Fungi</taxon>
        <taxon>Dikarya</taxon>
        <taxon>Ascomycota</taxon>
        <taxon>Pezizomycotina</taxon>
        <taxon>Eurotiomycetes</taxon>
        <taxon>Eurotiomycetidae</taxon>
        <taxon>Onygenales</taxon>
        <taxon>Ajellomycetaceae</taxon>
        <taxon>Helicocarpus</taxon>
    </lineage>
</organism>
<dbReference type="AlphaFoldDB" id="A0A2B7X9H5"/>
<dbReference type="Proteomes" id="UP000223968">
    <property type="component" value="Unassembled WGS sequence"/>
</dbReference>
<name>A0A2B7X9H5_9EURO</name>
<dbReference type="PANTHER" id="PTHR37987:SF1">
    <property type="entry name" value="OXO-4-HYDROXY-4-CARBOXY-5-UREIDOIMIDAZOLINE DECARBOXYLASE DOMAIN-CONTAINING PROTEIN"/>
    <property type="match status" value="1"/>
</dbReference>
<dbReference type="SUPFAM" id="SSF158694">
    <property type="entry name" value="UraD-Like"/>
    <property type="match status" value="1"/>
</dbReference>
<dbReference type="GO" id="GO:0006144">
    <property type="term" value="P:purine nucleobase metabolic process"/>
    <property type="evidence" value="ECO:0007669"/>
    <property type="project" value="UniProtKB-KW"/>
</dbReference>
<dbReference type="InterPro" id="IPR036778">
    <property type="entry name" value="OHCU_decarboxylase_sf"/>
</dbReference>
<evidence type="ECO:0000256" key="1">
    <source>
        <dbReference type="ARBA" id="ARBA00022631"/>
    </source>
</evidence>
<dbReference type="EMBL" id="PDNB01000126">
    <property type="protein sequence ID" value="PGH05357.1"/>
    <property type="molecule type" value="Genomic_DNA"/>
</dbReference>
<keyword evidence="5" id="KW-1185">Reference proteome</keyword>
<feature type="domain" description="Oxo-4-hydroxy-4-carboxy-5-ureidoimidazoline decarboxylase" evidence="3">
    <location>
        <begin position="13"/>
        <end position="183"/>
    </location>
</feature>
<dbReference type="OrthoDB" id="5398391at2759"/>
<keyword evidence="1" id="KW-0659">Purine metabolism</keyword>
<evidence type="ECO:0000256" key="2">
    <source>
        <dbReference type="SAM" id="MobiDB-lite"/>
    </source>
</evidence>
<proteinExistence type="predicted"/>
<accession>A0A2B7X9H5</accession>
<protein>
    <recommendedName>
        <fullName evidence="3">Oxo-4-hydroxy-4-carboxy-5-ureidoimidazoline decarboxylase domain-containing protein</fullName>
    </recommendedName>
</protein>
<dbReference type="PANTHER" id="PTHR37987">
    <property type="entry name" value="CHROMOSOME 9, WHOLE GENOME SHOTGUN SEQUENCE"/>
    <property type="match status" value="1"/>
</dbReference>
<dbReference type="Gene3D" id="1.10.3330.10">
    <property type="entry name" value="Oxo-4-hydroxy-4-carboxy-5-ureidoimidazoline decarboxylase"/>
    <property type="match status" value="1"/>
</dbReference>
<gene>
    <name evidence="4" type="ORF">AJ79_06826</name>
</gene>
<reference evidence="4 5" key="1">
    <citation type="submission" date="2017-10" db="EMBL/GenBank/DDBJ databases">
        <title>Comparative genomics in systemic dimorphic fungi from Ajellomycetaceae.</title>
        <authorList>
            <person name="Munoz J.F."/>
            <person name="Mcewen J.G."/>
            <person name="Clay O.K."/>
            <person name="Cuomo C.A."/>
        </authorList>
    </citation>
    <scope>NUCLEOTIDE SEQUENCE [LARGE SCALE GENOMIC DNA]</scope>
    <source>
        <strain evidence="4 5">UAMH5409</strain>
    </source>
</reference>
<evidence type="ECO:0000313" key="5">
    <source>
        <dbReference type="Proteomes" id="UP000223968"/>
    </source>
</evidence>
<dbReference type="Pfam" id="PF09349">
    <property type="entry name" value="OHCU_decarbox"/>
    <property type="match status" value="1"/>
</dbReference>